<name>A0A8J7KB27_9GAMM</name>
<organism evidence="2 3">
    <name type="scientific">Pontibacterium sinense</name>
    <dbReference type="NCBI Taxonomy" id="2781979"/>
    <lineage>
        <taxon>Bacteria</taxon>
        <taxon>Pseudomonadati</taxon>
        <taxon>Pseudomonadota</taxon>
        <taxon>Gammaproteobacteria</taxon>
        <taxon>Oceanospirillales</taxon>
        <taxon>Oceanospirillaceae</taxon>
        <taxon>Pontibacterium</taxon>
    </lineage>
</organism>
<evidence type="ECO:0000313" key="3">
    <source>
        <dbReference type="Proteomes" id="UP000640333"/>
    </source>
</evidence>
<keyword evidence="1" id="KW-0812">Transmembrane</keyword>
<sequence>MSQHQVEQAIVRGAQRYFSHCRNGIPAFIDQHFRYPGAIRTNRVALGWDMLRAPVNLFWAPLFVLLSLVKFGVDRSSKLSGLSQLLQRIPAGFTTQVQQNITDRVTMDLLHQNNPRASLTFYISEELQALYECHEHHQVDSQQFHQLTEPVIEEAMTQYRITRTASADITNTVSCTILGAFAFQKFTPGGIGVALMLASVSSSTLAAQDFILGETLGHLYYDLFPPEPTLALTAGVTAVVLAVLSAFAALSGVISDPVQAKMGLHRHRLDKMLDHMEQDVIAQAQSSFRPKDQYVARILEAFDLIKSGLL</sequence>
<accession>A0A8J7KB27</accession>
<evidence type="ECO:0000313" key="2">
    <source>
        <dbReference type="EMBL" id="MBE9398716.1"/>
    </source>
</evidence>
<proteinExistence type="predicted"/>
<gene>
    <name evidence="2" type="ORF">IOQ59_15765</name>
</gene>
<protein>
    <submittedName>
        <fullName evidence="2">Uncharacterized protein</fullName>
    </submittedName>
</protein>
<dbReference type="InterPro" id="IPR046575">
    <property type="entry name" value="DUF6635"/>
</dbReference>
<reference evidence="2" key="1">
    <citation type="submission" date="2020-10" db="EMBL/GenBank/DDBJ databases">
        <title>Bacterium isolated from coastal waters sediment.</title>
        <authorList>
            <person name="Chen R.-J."/>
            <person name="Lu D.-C."/>
            <person name="Zhu K.-L."/>
            <person name="Du Z.-J."/>
        </authorList>
    </citation>
    <scope>NUCLEOTIDE SEQUENCE</scope>
    <source>
        <strain evidence="2">N1Y112</strain>
    </source>
</reference>
<evidence type="ECO:0000256" key="1">
    <source>
        <dbReference type="SAM" id="Phobius"/>
    </source>
</evidence>
<comment type="caution">
    <text evidence="2">The sequence shown here is derived from an EMBL/GenBank/DDBJ whole genome shotgun (WGS) entry which is preliminary data.</text>
</comment>
<keyword evidence="3" id="KW-1185">Reference proteome</keyword>
<feature type="transmembrane region" description="Helical" evidence="1">
    <location>
        <begin position="191"/>
        <end position="211"/>
    </location>
</feature>
<dbReference type="Pfam" id="PF20340">
    <property type="entry name" value="DUF6635"/>
    <property type="match status" value="2"/>
</dbReference>
<dbReference type="AlphaFoldDB" id="A0A8J7KB27"/>
<dbReference type="Proteomes" id="UP000640333">
    <property type="component" value="Unassembled WGS sequence"/>
</dbReference>
<keyword evidence="1" id="KW-1133">Transmembrane helix</keyword>
<keyword evidence="1" id="KW-0472">Membrane</keyword>
<feature type="transmembrane region" description="Helical" evidence="1">
    <location>
        <begin position="231"/>
        <end position="254"/>
    </location>
</feature>
<dbReference type="EMBL" id="JADEYS010000017">
    <property type="protein sequence ID" value="MBE9398716.1"/>
    <property type="molecule type" value="Genomic_DNA"/>
</dbReference>